<feature type="non-terminal residue" evidence="2">
    <location>
        <position position="130"/>
    </location>
</feature>
<keyword evidence="1" id="KW-0812">Transmembrane</keyword>
<dbReference type="AlphaFoldDB" id="A0AAD8A921"/>
<reference evidence="2" key="2">
    <citation type="submission" date="2023-05" db="EMBL/GenBank/DDBJ databases">
        <authorList>
            <person name="Fouks B."/>
        </authorList>
    </citation>
    <scope>NUCLEOTIDE SEQUENCE</scope>
    <source>
        <strain evidence="2">Stay&amp;Tobe</strain>
        <tissue evidence="2">Testes</tissue>
    </source>
</reference>
<feature type="non-terminal residue" evidence="2">
    <location>
        <position position="1"/>
    </location>
</feature>
<dbReference type="Proteomes" id="UP001233999">
    <property type="component" value="Unassembled WGS sequence"/>
</dbReference>
<feature type="transmembrane region" description="Helical" evidence="1">
    <location>
        <begin position="6"/>
        <end position="28"/>
    </location>
</feature>
<accession>A0AAD8A921</accession>
<gene>
    <name evidence="2" type="ORF">L9F63_013966</name>
</gene>
<evidence type="ECO:0000313" key="2">
    <source>
        <dbReference type="EMBL" id="KAJ9594756.1"/>
    </source>
</evidence>
<sequence length="130" mass="14620">KIYAPFILTHIYVVLYYIIIIAILGEYFAWSTRNVLSVSTSLSSVAARLLCQSYLIIITSTILNSINTIIFTRTPCPARNLVYKNVISNLRNFYVVFVAIGAVLNSADMEIRNLSARGVLKEGMERSRLP</sequence>
<keyword evidence="1" id="KW-0472">Membrane</keyword>
<reference evidence="2" key="1">
    <citation type="journal article" date="2023" name="IScience">
        <title>Live-bearing cockroach genome reveals convergent evolutionary mechanisms linked to viviparity in insects and beyond.</title>
        <authorList>
            <person name="Fouks B."/>
            <person name="Harrison M.C."/>
            <person name="Mikhailova A.A."/>
            <person name="Marchal E."/>
            <person name="English S."/>
            <person name="Carruthers M."/>
            <person name="Jennings E.C."/>
            <person name="Chiamaka E.L."/>
            <person name="Frigard R.A."/>
            <person name="Pippel M."/>
            <person name="Attardo G.M."/>
            <person name="Benoit J.B."/>
            <person name="Bornberg-Bauer E."/>
            <person name="Tobe S.S."/>
        </authorList>
    </citation>
    <scope>NUCLEOTIDE SEQUENCE</scope>
    <source>
        <strain evidence="2">Stay&amp;Tobe</strain>
    </source>
</reference>
<dbReference type="EMBL" id="JASPKZ010002722">
    <property type="protein sequence ID" value="KAJ9594756.1"/>
    <property type="molecule type" value="Genomic_DNA"/>
</dbReference>
<proteinExistence type="predicted"/>
<feature type="transmembrane region" description="Helical" evidence="1">
    <location>
        <begin position="90"/>
        <end position="107"/>
    </location>
</feature>
<name>A0AAD8A921_DIPPU</name>
<keyword evidence="1" id="KW-1133">Transmembrane helix</keyword>
<protein>
    <submittedName>
        <fullName evidence="2">Uncharacterized protein</fullName>
    </submittedName>
</protein>
<evidence type="ECO:0000313" key="3">
    <source>
        <dbReference type="Proteomes" id="UP001233999"/>
    </source>
</evidence>
<comment type="caution">
    <text evidence="2">The sequence shown here is derived from an EMBL/GenBank/DDBJ whole genome shotgun (WGS) entry which is preliminary data.</text>
</comment>
<feature type="transmembrane region" description="Helical" evidence="1">
    <location>
        <begin position="49"/>
        <end position="70"/>
    </location>
</feature>
<keyword evidence="3" id="KW-1185">Reference proteome</keyword>
<evidence type="ECO:0000256" key="1">
    <source>
        <dbReference type="SAM" id="Phobius"/>
    </source>
</evidence>
<organism evidence="2 3">
    <name type="scientific">Diploptera punctata</name>
    <name type="common">Pacific beetle cockroach</name>
    <dbReference type="NCBI Taxonomy" id="6984"/>
    <lineage>
        <taxon>Eukaryota</taxon>
        <taxon>Metazoa</taxon>
        <taxon>Ecdysozoa</taxon>
        <taxon>Arthropoda</taxon>
        <taxon>Hexapoda</taxon>
        <taxon>Insecta</taxon>
        <taxon>Pterygota</taxon>
        <taxon>Neoptera</taxon>
        <taxon>Polyneoptera</taxon>
        <taxon>Dictyoptera</taxon>
        <taxon>Blattodea</taxon>
        <taxon>Blaberoidea</taxon>
        <taxon>Blaberidae</taxon>
        <taxon>Diplopterinae</taxon>
        <taxon>Diploptera</taxon>
    </lineage>
</organism>